<reference evidence="1 2" key="1">
    <citation type="submission" date="2015-09" db="EMBL/GenBank/DDBJ databases">
        <title>Trachymyrmex zeteki WGS genome.</title>
        <authorList>
            <person name="Nygaard S."/>
            <person name="Hu H."/>
            <person name="Boomsma J."/>
            <person name="Zhang G."/>
        </authorList>
    </citation>
    <scope>NUCLEOTIDE SEQUENCE [LARGE SCALE GENOMIC DNA]</scope>
    <source>
        <strain evidence="1">Tzet28-1</strain>
        <tissue evidence="1">Whole body</tissue>
    </source>
</reference>
<sequence length="133" mass="14361">LKVLYRIFTDGAIERNGSTKETDPVDSRARPTFIKDVLAQTGGNALLPCQFSSPGIFPKVSLVGRAREQRAKINFTPRMGKWGKWIDKGVSPTNSALDNCMPPSKVEVTGRTPSASFGILRCPSSPPISVLTG</sequence>
<organism evidence="1 2">
    <name type="scientific">Mycetomoellerius zeteki</name>
    <dbReference type="NCBI Taxonomy" id="64791"/>
    <lineage>
        <taxon>Eukaryota</taxon>
        <taxon>Metazoa</taxon>
        <taxon>Ecdysozoa</taxon>
        <taxon>Arthropoda</taxon>
        <taxon>Hexapoda</taxon>
        <taxon>Insecta</taxon>
        <taxon>Pterygota</taxon>
        <taxon>Neoptera</taxon>
        <taxon>Endopterygota</taxon>
        <taxon>Hymenoptera</taxon>
        <taxon>Apocrita</taxon>
        <taxon>Aculeata</taxon>
        <taxon>Formicoidea</taxon>
        <taxon>Formicidae</taxon>
        <taxon>Myrmicinae</taxon>
        <taxon>Mycetomoellerius</taxon>
    </lineage>
</organism>
<dbReference type="Proteomes" id="UP000075809">
    <property type="component" value="Unassembled WGS sequence"/>
</dbReference>
<evidence type="ECO:0000313" key="1">
    <source>
        <dbReference type="EMBL" id="KYQ50661.1"/>
    </source>
</evidence>
<accession>A0A151WS98</accession>
<dbReference type="AlphaFoldDB" id="A0A151WS98"/>
<proteinExistence type="predicted"/>
<dbReference type="EMBL" id="KQ982793">
    <property type="protein sequence ID" value="KYQ50661.1"/>
    <property type="molecule type" value="Genomic_DNA"/>
</dbReference>
<keyword evidence="2" id="KW-1185">Reference proteome</keyword>
<feature type="non-terminal residue" evidence="1">
    <location>
        <position position="1"/>
    </location>
</feature>
<evidence type="ECO:0000313" key="2">
    <source>
        <dbReference type="Proteomes" id="UP000075809"/>
    </source>
</evidence>
<dbReference type="STRING" id="64791.A0A151WS98"/>
<name>A0A151WS98_9HYME</name>
<protein>
    <submittedName>
        <fullName evidence="1">Uncharacterized protein</fullName>
    </submittedName>
</protein>
<gene>
    <name evidence="1" type="ORF">ALC60_10257</name>
</gene>